<proteinExistence type="predicted"/>
<evidence type="ECO:0000313" key="1">
    <source>
        <dbReference type="EMBL" id="GAA5226351.1"/>
    </source>
</evidence>
<comment type="caution">
    <text evidence="1">The sequence shown here is derived from an EMBL/GenBank/DDBJ whole genome shotgun (WGS) entry which is preliminary data.</text>
</comment>
<dbReference type="Proteomes" id="UP001501257">
    <property type="component" value="Unassembled WGS sequence"/>
</dbReference>
<reference evidence="2" key="1">
    <citation type="journal article" date="2019" name="Int. J. Syst. Evol. Microbiol.">
        <title>The Global Catalogue of Microorganisms (GCM) 10K type strain sequencing project: providing services to taxonomists for standard genome sequencing and annotation.</title>
        <authorList>
            <consortium name="The Broad Institute Genomics Platform"/>
            <consortium name="The Broad Institute Genome Sequencing Center for Infectious Disease"/>
            <person name="Wu L."/>
            <person name="Ma J."/>
        </authorList>
    </citation>
    <scope>NUCLEOTIDE SEQUENCE [LARGE SCALE GENOMIC DNA]</scope>
    <source>
        <strain evidence="2">JCM 18952</strain>
    </source>
</reference>
<protein>
    <recommendedName>
        <fullName evidence="3">GNAT family N-acetyltransferase</fullName>
    </recommendedName>
</protein>
<gene>
    <name evidence="1" type="ORF">GCM10025778_08820</name>
</gene>
<evidence type="ECO:0000313" key="2">
    <source>
        <dbReference type="Proteomes" id="UP001501257"/>
    </source>
</evidence>
<keyword evidence="2" id="KW-1185">Reference proteome</keyword>
<sequence length="68" mass="7526">MVENAMRRLCEREGPPGVITYRDGEPVGWCSIGPRTGIPRLAGSKLIRPEDVVPVWSIICVVVRSGHR</sequence>
<dbReference type="RefSeq" id="WP_345466633.1">
    <property type="nucleotide sequence ID" value="NZ_BAABLK010000016.1"/>
</dbReference>
<evidence type="ECO:0008006" key="3">
    <source>
        <dbReference type="Google" id="ProtNLM"/>
    </source>
</evidence>
<organism evidence="1 2">
    <name type="scientific">Paeniglutamicibacter antarcticus</name>
    <dbReference type="NCBI Taxonomy" id="494023"/>
    <lineage>
        <taxon>Bacteria</taxon>
        <taxon>Bacillati</taxon>
        <taxon>Actinomycetota</taxon>
        <taxon>Actinomycetes</taxon>
        <taxon>Micrococcales</taxon>
        <taxon>Micrococcaceae</taxon>
        <taxon>Paeniglutamicibacter</taxon>
    </lineage>
</organism>
<accession>A0ABP9TJN1</accession>
<name>A0ABP9TJN1_9MICC</name>
<dbReference type="EMBL" id="BAABLK010000016">
    <property type="protein sequence ID" value="GAA5226351.1"/>
    <property type="molecule type" value="Genomic_DNA"/>
</dbReference>